<dbReference type="KEGG" id="pht:BLM14_24610"/>
<dbReference type="OrthoDB" id="9796786at2"/>
<dbReference type="RefSeq" id="WP_100002744.1">
    <property type="nucleotide sequence ID" value="NZ_CP017942.1"/>
</dbReference>
<dbReference type="Proteomes" id="UP000232163">
    <property type="component" value="Unassembled WGS sequence"/>
</dbReference>
<name>A0A2N9VPU5_9HYPH</name>
<dbReference type="EMBL" id="MZMT01000059">
    <property type="protein sequence ID" value="PIO41513.1"/>
    <property type="molecule type" value="Genomic_DNA"/>
</dbReference>
<protein>
    <submittedName>
        <fullName evidence="1">XRE family transcriptional regulator</fullName>
    </submittedName>
</protein>
<dbReference type="AlphaFoldDB" id="A0A2N9VPU5"/>
<dbReference type="PANTHER" id="PTHR40455">
    <property type="entry name" value="ANTITOXIN HIGA"/>
    <property type="match status" value="1"/>
</dbReference>
<organism evidence="1 2">
    <name type="scientific">Phyllobacterium zundukense</name>
    <dbReference type="NCBI Taxonomy" id="1867719"/>
    <lineage>
        <taxon>Bacteria</taxon>
        <taxon>Pseudomonadati</taxon>
        <taxon>Pseudomonadota</taxon>
        <taxon>Alphaproteobacteria</taxon>
        <taxon>Hyphomicrobiales</taxon>
        <taxon>Phyllobacteriaceae</taxon>
        <taxon>Phyllobacterium</taxon>
    </lineage>
</organism>
<dbReference type="PANTHER" id="PTHR40455:SF1">
    <property type="entry name" value="ANTITOXIN HIGA"/>
    <property type="match status" value="1"/>
</dbReference>
<gene>
    <name evidence="1" type="ORF">B5P45_27710</name>
</gene>
<proteinExistence type="predicted"/>
<dbReference type="SUPFAM" id="SSF47413">
    <property type="entry name" value="lambda repressor-like DNA-binding domains"/>
    <property type="match status" value="1"/>
</dbReference>
<sequence>MKNIRPIKTQDDYNWAIAEITHYFDNQPEPGTPDGDRFDVLATLIEAYEDEHYPIVAPDPVATIVAHMEMSGLTQKALAEVFGSAPRASEVISRKRALTMDMVYKLVQQWHIPAEVLIQPYHLANDDEGRVRRRE</sequence>
<dbReference type="InterPro" id="IPR010982">
    <property type="entry name" value="Lambda_DNA-bd_dom_sf"/>
</dbReference>
<keyword evidence="2" id="KW-1185">Reference proteome</keyword>
<reference evidence="1 2" key="1">
    <citation type="journal article" date="2017" name="Int J Environ Stud">
        <title>Does the Miocene-Pliocene relict legume Oxytropis triphylla form nitrogen-fixing nodules with a combination of bacterial strains?</title>
        <authorList>
            <person name="Safronova V."/>
            <person name="Belimov A."/>
            <person name="Sazanova A."/>
            <person name="Kuznetsova I."/>
            <person name="Popova J."/>
            <person name="Andronov E."/>
            <person name="Verkhozina A."/>
            <person name="Tikhonovich I."/>
        </authorList>
    </citation>
    <scope>NUCLEOTIDE SEQUENCE [LARGE SCALE GENOMIC DNA]</scope>
    <source>
        <strain evidence="1 2">Tri-38</strain>
    </source>
</reference>
<evidence type="ECO:0000313" key="1">
    <source>
        <dbReference type="EMBL" id="PIO41513.1"/>
    </source>
</evidence>
<evidence type="ECO:0000313" key="2">
    <source>
        <dbReference type="Proteomes" id="UP000232163"/>
    </source>
</evidence>
<accession>A0A2N9VPU5</accession>
<dbReference type="GO" id="GO:0006355">
    <property type="term" value="P:regulation of DNA-templated transcription"/>
    <property type="evidence" value="ECO:0007669"/>
    <property type="project" value="InterPro"/>
</dbReference>
<dbReference type="GO" id="GO:0001046">
    <property type="term" value="F:core promoter sequence-specific DNA binding"/>
    <property type="evidence" value="ECO:0007669"/>
    <property type="project" value="TreeGrafter"/>
</dbReference>
<comment type="caution">
    <text evidence="1">The sequence shown here is derived from an EMBL/GenBank/DDBJ whole genome shotgun (WGS) entry which is preliminary data.</text>
</comment>
<dbReference type="InterPro" id="IPR039060">
    <property type="entry name" value="Antitox_HigA"/>
</dbReference>